<name>A0AA88T967_TACVA</name>
<gene>
    <name evidence="1" type="ORF">Q7C36_000524</name>
</gene>
<dbReference type="Proteomes" id="UP001187315">
    <property type="component" value="Unassembled WGS sequence"/>
</dbReference>
<reference evidence="1" key="1">
    <citation type="submission" date="2023-08" db="EMBL/GenBank/DDBJ databases">
        <title>Pelteobagrus vachellii genome.</title>
        <authorList>
            <person name="Liu H."/>
        </authorList>
    </citation>
    <scope>NUCLEOTIDE SEQUENCE</scope>
    <source>
        <strain evidence="1">PRFRI_2022a</strain>
        <tissue evidence="1">Muscle</tissue>
    </source>
</reference>
<dbReference type="AlphaFoldDB" id="A0AA88T967"/>
<comment type="caution">
    <text evidence="1">The sequence shown here is derived from an EMBL/GenBank/DDBJ whole genome shotgun (WGS) entry which is preliminary data.</text>
</comment>
<evidence type="ECO:0000313" key="1">
    <source>
        <dbReference type="EMBL" id="KAK2868653.1"/>
    </source>
</evidence>
<proteinExistence type="predicted"/>
<keyword evidence="2" id="KW-1185">Reference proteome</keyword>
<sequence length="87" mass="10125">MLMQPADKDWNTSSVYARDSRALMDEFYSNPDRLWAVINCDLFEFVLRGGQRLGIVLRKKENSQSIWKYQEVTCSRERKSGSSASEQ</sequence>
<protein>
    <submittedName>
        <fullName evidence="1">Uncharacterized protein</fullName>
    </submittedName>
</protein>
<evidence type="ECO:0000313" key="2">
    <source>
        <dbReference type="Proteomes" id="UP001187315"/>
    </source>
</evidence>
<accession>A0AA88T967</accession>
<organism evidence="1 2">
    <name type="scientific">Tachysurus vachellii</name>
    <name type="common">Darkbarbel catfish</name>
    <name type="synonym">Pelteobagrus vachellii</name>
    <dbReference type="NCBI Taxonomy" id="175792"/>
    <lineage>
        <taxon>Eukaryota</taxon>
        <taxon>Metazoa</taxon>
        <taxon>Chordata</taxon>
        <taxon>Craniata</taxon>
        <taxon>Vertebrata</taxon>
        <taxon>Euteleostomi</taxon>
        <taxon>Actinopterygii</taxon>
        <taxon>Neopterygii</taxon>
        <taxon>Teleostei</taxon>
        <taxon>Ostariophysi</taxon>
        <taxon>Siluriformes</taxon>
        <taxon>Bagridae</taxon>
        <taxon>Tachysurus</taxon>
    </lineage>
</organism>
<dbReference type="EMBL" id="JAVHJS010000001">
    <property type="protein sequence ID" value="KAK2868653.1"/>
    <property type="molecule type" value="Genomic_DNA"/>
</dbReference>